<accession>A0A813M2T2</accession>
<keyword evidence="1" id="KW-1133">Transmembrane helix</keyword>
<reference evidence="2" key="1">
    <citation type="submission" date="2021-02" db="EMBL/GenBank/DDBJ databases">
        <authorList>
            <person name="Nowell W R."/>
        </authorList>
    </citation>
    <scope>NUCLEOTIDE SEQUENCE</scope>
    <source>
        <strain evidence="2">Ploen Becks lab</strain>
    </source>
</reference>
<keyword evidence="1" id="KW-0812">Transmembrane</keyword>
<proteinExistence type="predicted"/>
<comment type="caution">
    <text evidence="2">The sequence shown here is derived from an EMBL/GenBank/DDBJ whole genome shotgun (WGS) entry which is preliminary data.</text>
</comment>
<gene>
    <name evidence="2" type="ORF">OXX778_LOCUS659</name>
</gene>
<protein>
    <submittedName>
        <fullName evidence="2">Uncharacterized protein</fullName>
    </submittedName>
</protein>
<organism evidence="2 3">
    <name type="scientific">Brachionus calyciflorus</name>
    <dbReference type="NCBI Taxonomy" id="104777"/>
    <lineage>
        <taxon>Eukaryota</taxon>
        <taxon>Metazoa</taxon>
        <taxon>Spiralia</taxon>
        <taxon>Gnathifera</taxon>
        <taxon>Rotifera</taxon>
        <taxon>Eurotatoria</taxon>
        <taxon>Monogononta</taxon>
        <taxon>Pseudotrocha</taxon>
        <taxon>Ploima</taxon>
        <taxon>Brachionidae</taxon>
        <taxon>Brachionus</taxon>
    </lineage>
</organism>
<evidence type="ECO:0000313" key="2">
    <source>
        <dbReference type="EMBL" id="CAF0708683.1"/>
    </source>
</evidence>
<keyword evidence="1" id="KW-0472">Membrane</keyword>
<sequence length="161" mass="18663">MNPNDLKSKRIVNDDPWAVLIALACLIIVATGISIIVICVLWRRYRNSRIIFEGSLNPMEYEIPDASTEKINQNQKSQEYEIQSLDMYVPSDDKEDLSESHGVKKEMQLMQSQLPDSHQMTFNGLEFYSASNLEDKLNLKESSLYRRVMNYTKLDHSTNRN</sequence>
<evidence type="ECO:0000313" key="3">
    <source>
        <dbReference type="Proteomes" id="UP000663879"/>
    </source>
</evidence>
<dbReference type="AlphaFoldDB" id="A0A813M2T2"/>
<evidence type="ECO:0000256" key="1">
    <source>
        <dbReference type="SAM" id="Phobius"/>
    </source>
</evidence>
<name>A0A813M2T2_9BILA</name>
<dbReference type="Proteomes" id="UP000663879">
    <property type="component" value="Unassembled WGS sequence"/>
</dbReference>
<keyword evidence="3" id="KW-1185">Reference proteome</keyword>
<dbReference type="EMBL" id="CAJNOC010000035">
    <property type="protein sequence ID" value="CAF0708683.1"/>
    <property type="molecule type" value="Genomic_DNA"/>
</dbReference>
<dbReference type="OrthoDB" id="10404409at2759"/>
<feature type="transmembrane region" description="Helical" evidence="1">
    <location>
        <begin position="20"/>
        <end position="42"/>
    </location>
</feature>